<dbReference type="AlphaFoldDB" id="A0AA35TVE8"/>
<protein>
    <submittedName>
        <fullName evidence="3">Uncharacterized protein</fullName>
    </submittedName>
</protein>
<keyword evidence="2" id="KW-0472">Membrane</keyword>
<reference evidence="3" key="1">
    <citation type="submission" date="2023-03" db="EMBL/GenBank/DDBJ databases">
        <authorList>
            <person name="Steffen K."/>
            <person name="Cardenas P."/>
        </authorList>
    </citation>
    <scope>NUCLEOTIDE SEQUENCE</scope>
</reference>
<proteinExistence type="predicted"/>
<organism evidence="3 4">
    <name type="scientific">Geodia barretti</name>
    <name type="common">Barrett's horny sponge</name>
    <dbReference type="NCBI Taxonomy" id="519541"/>
    <lineage>
        <taxon>Eukaryota</taxon>
        <taxon>Metazoa</taxon>
        <taxon>Porifera</taxon>
        <taxon>Demospongiae</taxon>
        <taxon>Heteroscleromorpha</taxon>
        <taxon>Tetractinellida</taxon>
        <taxon>Astrophorina</taxon>
        <taxon>Geodiidae</taxon>
        <taxon>Geodia</taxon>
    </lineage>
</organism>
<evidence type="ECO:0000256" key="2">
    <source>
        <dbReference type="SAM" id="Phobius"/>
    </source>
</evidence>
<evidence type="ECO:0000256" key="1">
    <source>
        <dbReference type="SAM" id="MobiDB-lite"/>
    </source>
</evidence>
<accession>A0AA35TVE8</accession>
<name>A0AA35TVE8_GEOBA</name>
<keyword evidence="2" id="KW-1133">Transmembrane helix</keyword>
<feature type="transmembrane region" description="Helical" evidence="2">
    <location>
        <begin position="528"/>
        <end position="556"/>
    </location>
</feature>
<sequence length="582" mass="64237">MNNMFLGVSGSDGFPSVSKVVESSLVLSRYTNHSTAIGHWLLFPKLTFSCDCSLTGWTFIVSGANRESTNSLDHLLQFQIWRRLSNIILTQVSSIQISKSNISRVLQTNEKMGMSLVEIDLNEPIQVEEGDMFGVFQPSSSRSELVLQFQSELAPAHYVRLTNTPSVSYSLRGSLVNYDYPLISIKYGCKKECMNGFSTADSLKQFFRINANTRLVNYPGHDRVFPALNFTCDTSITAIKLGARVVFGNSWPQVEIWRYSTSDVVSRTDTIVISNSSVTTSPGVYEYTLPSPLPITTNDVIALYEPTESRLDVFSEMNSGMFPHIDPGCTDGFVSLNDLRSKSLPLAFTTDFNTLNIVPSLKFSKSGNISKFVFGGHFLSMTNSRQLYPEIQVWRLCNNESDPQSNTDNYIRVTSIGNETAPTYSGRINVYEFIFDTPFSVQEGDVLGYYQPPSSSSLMGLVAVDDGRTDSYYLFGQNPSEVTLSSRAVGKSTRTPLISFEYDSFEKPTTDSSEPPTLDKDGDGNTPAVIIGAVVGVVAVGLLVAVVLVVVVCLVVRVRRRDGGKITDTSRGNNNIHNPTYT</sequence>
<feature type="region of interest" description="Disordered" evidence="1">
    <location>
        <begin position="503"/>
        <end position="522"/>
    </location>
</feature>
<evidence type="ECO:0000313" key="3">
    <source>
        <dbReference type="EMBL" id="CAI8055205.1"/>
    </source>
</evidence>
<comment type="caution">
    <text evidence="3">The sequence shown here is derived from an EMBL/GenBank/DDBJ whole genome shotgun (WGS) entry which is preliminary data.</text>
</comment>
<dbReference type="Proteomes" id="UP001174909">
    <property type="component" value="Unassembled WGS sequence"/>
</dbReference>
<dbReference type="EMBL" id="CASHTH010004260">
    <property type="protein sequence ID" value="CAI8055205.1"/>
    <property type="molecule type" value="Genomic_DNA"/>
</dbReference>
<gene>
    <name evidence="3" type="ORF">GBAR_LOCUS30142</name>
</gene>
<keyword evidence="2" id="KW-0812">Transmembrane</keyword>
<evidence type="ECO:0000313" key="4">
    <source>
        <dbReference type="Proteomes" id="UP001174909"/>
    </source>
</evidence>
<keyword evidence="4" id="KW-1185">Reference proteome</keyword>
<feature type="non-terminal residue" evidence="3">
    <location>
        <position position="1"/>
    </location>
</feature>